<gene>
    <name evidence="9" type="primary">SLA2</name>
    <name evidence="9" type="ORF">HK097_001146</name>
</gene>
<evidence type="ECO:0000313" key="10">
    <source>
        <dbReference type="Proteomes" id="UP001212841"/>
    </source>
</evidence>
<evidence type="ECO:0000256" key="1">
    <source>
        <dbReference type="ARBA" id="ARBA00004496"/>
    </source>
</evidence>
<dbReference type="Pfam" id="PF07651">
    <property type="entry name" value="ANTH"/>
    <property type="match status" value="1"/>
</dbReference>
<dbReference type="AlphaFoldDB" id="A0AAD5SHI5"/>
<dbReference type="GO" id="GO:0080025">
    <property type="term" value="F:phosphatidylinositol-3,5-bisphosphate binding"/>
    <property type="evidence" value="ECO:0007669"/>
    <property type="project" value="TreeGrafter"/>
</dbReference>
<dbReference type="Gene3D" id="1.20.1410.10">
    <property type="entry name" value="I/LWEQ domain"/>
    <property type="match status" value="1"/>
</dbReference>
<evidence type="ECO:0000256" key="4">
    <source>
        <dbReference type="ARBA" id="ARBA00023203"/>
    </source>
</evidence>
<dbReference type="EMBL" id="JADGJD010000122">
    <property type="protein sequence ID" value="KAJ3054666.1"/>
    <property type="molecule type" value="Genomic_DNA"/>
</dbReference>
<dbReference type="GO" id="GO:0007015">
    <property type="term" value="P:actin filament organization"/>
    <property type="evidence" value="ECO:0007669"/>
    <property type="project" value="TreeGrafter"/>
</dbReference>
<accession>A0AAD5SHI5</accession>
<evidence type="ECO:0000256" key="6">
    <source>
        <dbReference type="SAM" id="MobiDB-lite"/>
    </source>
</evidence>
<proteinExistence type="inferred from homology"/>
<comment type="similarity">
    <text evidence="2">Belongs to the SLA2 family.</text>
</comment>
<dbReference type="GO" id="GO:0030136">
    <property type="term" value="C:clathrin-coated vesicle"/>
    <property type="evidence" value="ECO:0007669"/>
    <property type="project" value="TreeGrafter"/>
</dbReference>
<dbReference type="InterPro" id="IPR013809">
    <property type="entry name" value="ENTH"/>
</dbReference>
<feature type="region of interest" description="Disordered" evidence="6">
    <location>
        <begin position="1"/>
        <end position="23"/>
    </location>
</feature>
<comment type="caution">
    <text evidence="9">The sequence shown here is derived from an EMBL/GenBank/DDBJ whole genome shotgun (WGS) entry which is preliminary data.</text>
</comment>
<dbReference type="GO" id="GO:0048268">
    <property type="term" value="P:clathrin coat assembly"/>
    <property type="evidence" value="ECO:0007669"/>
    <property type="project" value="TreeGrafter"/>
</dbReference>
<dbReference type="InterPro" id="IPR011417">
    <property type="entry name" value="ANTH_dom"/>
</dbReference>
<dbReference type="InterPro" id="IPR002558">
    <property type="entry name" value="ILWEQ_dom"/>
</dbReference>
<feature type="domain" description="ENTH" evidence="7">
    <location>
        <begin position="39"/>
        <end position="168"/>
    </location>
</feature>
<feature type="coiled-coil region" evidence="5">
    <location>
        <begin position="1055"/>
        <end position="1082"/>
    </location>
</feature>
<dbReference type="PANTHER" id="PTHR10407">
    <property type="entry name" value="HUNTINGTIN INTERACTING PROTEIN 1"/>
    <property type="match status" value="1"/>
</dbReference>
<feature type="domain" description="I/LWEQ" evidence="8">
    <location>
        <begin position="857"/>
        <end position="1096"/>
    </location>
</feature>
<feature type="coiled-coil region" evidence="5">
    <location>
        <begin position="340"/>
        <end position="689"/>
    </location>
</feature>
<dbReference type="Proteomes" id="UP001212841">
    <property type="component" value="Unassembled WGS sequence"/>
</dbReference>
<dbReference type="SUPFAM" id="SSF109885">
    <property type="entry name" value="I/LWEQ domain"/>
    <property type="match status" value="1"/>
</dbReference>
<dbReference type="PROSITE" id="PS50945">
    <property type="entry name" value="I_LWEQ"/>
    <property type="match status" value="1"/>
</dbReference>
<keyword evidence="10" id="KW-1185">Reference proteome</keyword>
<dbReference type="GO" id="GO:0006897">
    <property type="term" value="P:endocytosis"/>
    <property type="evidence" value="ECO:0007669"/>
    <property type="project" value="InterPro"/>
</dbReference>
<feature type="coiled-coil region" evidence="5">
    <location>
        <begin position="866"/>
        <end position="893"/>
    </location>
</feature>
<protein>
    <submittedName>
        <fullName evidence="9">Sla2 Src-like adaptor 2</fullName>
    </submittedName>
</protein>
<dbReference type="SUPFAM" id="SSF48464">
    <property type="entry name" value="ENTH/VHS domain"/>
    <property type="match status" value="1"/>
</dbReference>
<comment type="subcellular location">
    <subcellularLocation>
        <location evidence="1">Cytoplasm</location>
    </subcellularLocation>
</comment>
<reference evidence="9" key="1">
    <citation type="submission" date="2020-05" db="EMBL/GenBank/DDBJ databases">
        <title>Phylogenomic resolution of chytrid fungi.</title>
        <authorList>
            <person name="Stajich J.E."/>
            <person name="Amses K."/>
            <person name="Simmons R."/>
            <person name="Seto K."/>
            <person name="Myers J."/>
            <person name="Bonds A."/>
            <person name="Quandt C.A."/>
            <person name="Barry K."/>
            <person name="Liu P."/>
            <person name="Grigoriev I."/>
            <person name="Longcore J.E."/>
            <person name="James T.Y."/>
        </authorList>
    </citation>
    <scope>NUCLEOTIDE SEQUENCE</scope>
    <source>
        <strain evidence="9">JEL0318</strain>
    </source>
</reference>
<evidence type="ECO:0000259" key="8">
    <source>
        <dbReference type="PROSITE" id="PS50945"/>
    </source>
</evidence>
<keyword evidence="4" id="KW-0009">Actin-binding</keyword>
<evidence type="ECO:0000256" key="5">
    <source>
        <dbReference type="SAM" id="Coils"/>
    </source>
</evidence>
<evidence type="ECO:0000256" key="3">
    <source>
        <dbReference type="ARBA" id="ARBA00022490"/>
    </source>
</evidence>
<dbReference type="PROSITE" id="PS50942">
    <property type="entry name" value="ENTH"/>
    <property type="match status" value="1"/>
</dbReference>
<dbReference type="InterPro" id="IPR030224">
    <property type="entry name" value="Sla2_fam"/>
</dbReference>
<feature type="region of interest" description="Disordered" evidence="6">
    <location>
        <begin position="298"/>
        <end position="317"/>
    </location>
</feature>
<dbReference type="GO" id="GO:0043325">
    <property type="term" value="F:phosphatidylinositol-3,4-bisphosphate binding"/>
    <property type="evidence" value="ECO:0007669"/>
    <property type="project" value="TreeGrafter"/>
</dbReference>
<dbReference type="GO" id="GO:0032051">
    <property type="term" value="F:clathrin light chain binding"/>
    <property type="evidence" value="ECO:0007669"/>
    <property type="project" value="TreeGrafter"/>
</dbReference>
<dbReference type="SMART" id="SM00307">
    <property type="entry name" value="ILWEQ"/>
    <property type="match status" value="1"/>
</dbReference>
<evidence type="ECO:0000313" key="9">
    <source>
        <dbReference type="EMBL" id="KAJ3054666.1"/>
    </source>
</evidence>
<dbReference type="SMART" id="SM00273">
    <property type="entry name" value="ENTH"/>
    <property type="match status" value="1"/>
</dbReference>
<keyword evidence="5" id="KW-0175">Coiled coil</keyword>
<dbReference type="GO" id="GO:0030864">
    <property type="term" value="C:cortical actin cytoskeleton"/>
    <property type="evidence" value="ECO:0007669"/>
    <property type="project" value="TreeGrafter"/>
</dbReference>
<dbReference type="GO" id="GO:0051015">
    <property type="term" value="F:actin filament binding"/>
    <property type="evidence" value="ECO:0007669"/>
    <property type="project" value="TreeGrafter"/>
</dbReference>
<dbReference type="GO" id="GO:0035615">
    <property type="term" value="F:clathrin adaptor activity"/>
    <property type="evidence" value="ECO:0007669"/>
    <property type="project" value="TreeGrafter"/>
</dbReference>
<sequence>MSSYDYPGSRRGPPSDYGAAYGTSYPAARSHTTGGGFAPTDKSEEELAVHIKKALSIEETAPKQKHVRACMVYTWDHKGSGSFWQAIKTYPVMGDEVVTFKALITVHKVIRQGHPTVLKDAVHETAWFETLARAVASSSMRGYGVLIRAYVQFILAKLEYHRAHPEFRGDFDYQEYVTLKGIEDPNEGFETINDLLLLLDKVDSLQKLIFANFRHSSNNEARIAALVPLVEESYGIYQFLVNMLMAMHQIIGSVEVLAPLREKFKAGHYALFKFYAECFTLKYLTSLITIPRLSPDPPDFLEKGPPTLPPRGDANSKSQEEIDLFNAEQAAYERRLIDDQNRMEQERLAAQRELELAQERQRQQQMELERQNELQRQQYEIQRAQELQRQQEMELRRAEEERQRLLQMQQAQAQQNAAFENQMIQQRFNELQSQLENLRGQGIRDRDTISQYEMRVKQLESQLSQMSLGNRDMDAAKDDLIRRLQEELAQWKQKYEALAKLYAQLRKEHLDLLNRFKDVKDSANRLTEEARREVEKVRGEMRTKSNEVTELLIERDRLKGEVDRVRHQYEDELARLRREAQDAKDSLLDVSRSKGAEVEAVVKRFDAEREELENIARGKQNQIDDLQRRLESALADVQRVKASQAEDSEVLQAGLDQTLLALAQQQKSAQEAQMEKELLAEQLLKLRGEHIHQLNAMMDNILLSCILTVDEAIYELDSPANLGNQTASPEYVLSLLEKTQAQCIDFGNSFVKLVQTGEHRDAIGSSNSFAHSIAQLLHNAKGVLRLAAEDDQLEEIITTVKKGALGGRLFFDQVKSAALGAIDAAERPGHIVNLSRETQHQLGRMTGVIEKLVPVSKLANVEGDIGDEVERQMRNAAQAIEDAARRLEELMNKPRQGPDLDVHSAILEAAMAITSAIANLIKRATETQQEIVADGRGSTTKGQFYKKNNKWTEGLISAAQAVAAATTMLVETADGLITGTHSYEQLVVAAQEVSVATTQLVAASRVKSVPFSKTQSKLEDAAVAVRKATELLVKAAKEASKRSAESKAEADVGRLSKHQLKVAEMEQKVKILEIEKELSAARYRLGELVKKGYRPDEDE</sequence>
<organism evidence="9 10">
    <name type="scientific">Rhizophlyctis rosea</name>
    <dbReference type="NCBI Taxonomy" id="64517"/>
    <lineage>
        <taxon>Eukaryota</taxon>
        <taxon>Fungi</taxon>
        <taxon>Fungi incertae sedis</taxon>
        <taxon>Chytridiomycota</taxon>
        <taxon>Chytridiomycota incertae sedis</taxon>
        <taxon>Chytridiomycetes</taxon>
        <taxon>Rhizophlyctidales</taxon>
        <taxon>Rhizophlyctidaceae</taxon>
        <taxon>Rhizophlyctis</taxon>
    </lineage>
</organism>
<evidence type="ECO:0000256" key="2">
    <source>
        <dbReference type="ARBA" id="ARBA00010135"/>
    </source>
</evidence>
<keyword evidence="3" id="KW-0963">Cytoplasm</keyword>
<dbReference type="Gene3D" id="1.25.40.90">
    <property type="match status" value="1"/>
</dbReference>
<name>A0AAD5SHI5_9FUNG</name>
<dbReference type="Pfam" id="PF01608">
    <property type="entry name" value="I_LWEQ"/>
    <property type="match status" value="1"/>
</dbReference>
<dbReference type="InterPro" id="IPR008942">
    <property type="entry name" value="ENTH_VHS"/>
</dbReference>
<dbReference type="CDD" id="cd17007">
    <property type="entry name" value="ANTH_N_Sla2p"/>
    <property type="match status" value="1"/>
</dbReference>
<evidence type="ECO:0000259" key="7">
    <source>
        <dbReference type="PROSITE" id="PS50942"/>
    </source>
</evidence>
<dbReference type="PANTHER" id="PTHR10407:SF15">
    <property type="entry name" value="HUNTINGTIN INTERACTING PROTEIN 1"/>
    <property type="match status" value="1"/>
</dbReference>
<dbReference type="InterPro" id="IPR035964">
    <property type="entry name" value="I/LWEQ_dom_sf"/>
</dbReference>